<gene>
    <name evidence="3" type="ORF">D3P08_04445</name>
</gene>
<dbReference type="AlphaFoldDB" id="A0A3A1VI68"/>
<dbReference type="Proteomes" id="UP000266482">
    <property type="component" value="Unassembled WGS sequence"/>
</dbReference>
<accession>A0A3A1VI68</accession>
<evidence type="ECO:0000256" key="1">
    <source>
        <dbReference type="SAM" id="MobiDB-lite"/>
    </source>
</evidence>
<feature type="domain" description="Transcription factor zinc-finger" evidence="2">
    <location>
        <begin position="2"/>
        <end position="42"/>
    </location>
</feature>
<keyword evidence="4" id="KW-1185">Reference proteome</keyword>
<feature type="compositionally biased region" description="Polar residues" evidence="1">
    <location>
        <begin position="65"/>
        <end position="81"/>
    </location>
</feature>
<evidence type="ECO:0000259" key="2">
    <source>
        <dbReference type="Pfam" id="PF13453"/>
    </source>
</evidence>
<sequence>MKCPVCDDVKMREVQKEDVLIDVCPECKGVWLDRGELEKLMQGVREVRQDYERMEQHMQKDATPYNPQSAPSGGFGSSQPYTNPPSGQPFGNPQGGSQNGPSFGGGQPYASPQQGGFGAAPPTPGSHGSYSPPPAGYGSGQPSNPGYPPPQNYGHGYGKDHYGYDKYGRPYKKKKTVLDVFGDLFD</sequence>
<dbReference type="OrthoDB" id="9814037at2"/>
<dbReference type="EMBL" id="QXQA01000002">
    <property type="protein sequence ID" value="RIX59402.1"/>
    <property type="molecule type" value="Genomic_DNA"/>
</dbReference>
<evidence type="ECO:0000313" key="3">
    <source>
        <dbReference type="EMBL" id="RIX59402.1"/>
    </source>
</evidence>
<name>A0A3A1VI68_9BACL</name>
<dbReference type="InterPro" id="IPR027392">
    <property type="entry name" value="TF_Znf"/>
</dbReference>
<comment type="caution">
    <text evidence="3">The sequence shown here is derived from an EMBL/GenBank/DDBJ whole genome shotgun (WGS) entry which is preliminary data.</text>
</comment>
<feature type="region of interest" description="Disordered" evidence="1">
    <location>
        <begin position="56"/>
        <end position="169"/>
    </location>
</feature>
<reference evidence="3 4" key="1">
    <citation type="submission" date="2018-09" db="EMBL/GenBank/DDBJ databases">
        <title>Paenibacillus aracenensis nov. sp. isolated from a cave in southern Spain.</title>
        <authorList>
            <person name="Jurado V."/>
            <person name="Gutierrez-Patricio S."/>
            <person name="Gonzalez-Pimentel J.L."/>
            <person name="Miller A.Z."/>
            <person name="Laiz L."/>
            <person name="Saiz-Jimenez C."/>
        </authorList>
    </citation>
    <scope>NUCLEOTIDE SEQUENCE [LARGE SCALE GENOMIC DNA]</scope>
    <source>
        <strain evidence="3 4">DSM 22867</strain>
    </source>
</reference>
<feature type="compositionally biased region" description="Gly residues" evidence="1">
    <location>
        <begin position="93"/>
        <end position="107"/>
    </location>
</feature>
<dbReference type="Pfam" id="PF13453">
    <property type="entry name" value="Zn_ribbon_TFIIB"/>
    <property type="match status" value="1"/>
</dbReference>
<organism evidence="3 4">
    <name type="scientific">Paenibacillus nanensis</name>
    <dbReference type="NCBI Taxonomy" id="393251"/>
    <lineage>
        <taxon>Bacteria</taxon>
        <taxon>Bacillati</taxon>
        <taxon>Bacillota</taxon>
        <taxon>Bacilli</taxon>
        <taxon>Bacillales</taxon>
        <taxon>Paenibacillaceae</taxon>
        <taxon>Paenibacillus</taxon>
    </lineage>
</organism>
<proteinExistence type="predicted"/>
<evidence type="ECO:0000313" key="4">
    <source>
        <dbReference type="Proteomes" id="UP000266482"/>
    </source>
</evidence>
<protein>
    <recommendedName>
        <fullName evidence="2">Transcription factor zinc-finger domain-containing protein</fullName>
    </recommendedName>
</protein>
<feature type="compositionally biased region" description="Basic and acidic residues" evidence="1">
    <location>
        <begin position="157"/>
        <end position="168"/>
    </location>
</feature>